<protein>
    <submittedName>
        <fullName evidence="2">Organic hydroperoxide resistance transcriptional regulator</fullName>
    </submittedName>
</protein>
<accession>A0A6J4IR77</accession>
<dbReference type="AlphaFoldDB" id="A0A6J4IR77"/>
<feature type="compositionally biased region" description="Basic residues" evidence="1">
    <location>
        <begin position="78"/>
        <end position="94"/>
    </location>
</feature>
<organism evidence="2">
    <name type="scientific">uncultured Blastococcus sp</name>
    <dbReference type="NCBI Taxonomy" id="217144"/>
    <lineage>
        <taxon>Bacteria</taxon>
        <taxon>Bacillati</taxon>
        <taxon>Actinomycetota</taxon>
        <taxon>Actinomycetes</taxon>
        <taxon>Geodermatophilales</taxon>
        <taxon>Geodermatophilaceae</taxon>
        <taxon>Blastococcus</taxon>
        <taxon>environmental samples</taxon>
    </lineage>
</organism>
<feature type="region of interest" description="Disordered" evidence="1">
    <location>
        <begin position="1"/>
        <end position="155"/>
    </location>
</feature>
<evidence type="ECO:0000313" key="2">
    <source>
        <dbReference type="EMBL" id="CAA9257827.1"/>
    </source>
</evidence>
<dbReference type="EMBL" id="CADCTI010000202">
    <property type="protein sequence ID" value="CAA9257827.1"/>
    <property type="molecule type" value="Genomic_DNA"/>
</dbReference>
<feature type="non-terminal residue" evidence="2">
    <location>
        <position position="155"/>
    </location>
</feature>
<feature type="non-terminal residue" evidence="2">
    <location>
        <position position="1"/>
    </location>
</feature>
<gene>
    <name evidence="2" type="ORF">AVDCRST_MAG57-2474</name>
</gene>
<evidence type="ECO:0000256" key="1">
    <source>
        <dbReference type="SAM" id="MobiDB-lite"/>
    </source>
</evidence>
<reference evidence="2" key="1">
    <citation type="submission" date="2020-02" db="EMBL/GenBank/DDBJ databases">
        <authorList>
            <person name="Meier V. D."/>
        </authorList>
    </citation>
    <scope>NUCLEOTIDE SEQUENCE</scope>
    <source>
        <strain evidence="2">AVDCRST_MAG57</strain>
    </source>
</reference>
<sequence length="155" mass="16204">DGNPVAERRSRRPVVLRALRGLPSGHRAVPPHARRAGGDLPAVPGADAALGGGRPDRRPAGFPPRAGLRHALPPAQAAHRRRAGHPAPPGRRRAVGVDPADRGRPGTQGPGLLGQRAHDRRPGTGPGRVRGTAEAAARDRRAGQLAACGRRPRRL</sequence>
<proteinExistence type="predicted"/>
<name>A0A6J4IR77_9ACTN</name>